<keyword evidence="4" id="KW-0238">DNA-binding</keyword>
<dbReference type="PaxDb" id="4097-A0A1S3YL00"/>
<name>A0A1S3YL00_TOBAC</name>
<dbReference type="GO" id="GO:0009723">
    <property type="term" value="P:response to ethylene"/>
    <property type="evidence" value="ECO:0000318"/>
    <property type="project" value="GO_Central"/>
</dbReference>
<dbReference type="InterPro" id="IPR011011">
    <property type="entry name" value="Znf_FYVE_PHD"/>
</dbReference>
<reference evidence="6" key="1">
    <citation type="submission" date="2025-08" db="UniProtKB">
        <authorList>
            <consortium name="RefSeq"/>
        </authorList>
    </citation>
    <scope>IDENTIFICATION</scope>
</reference>
<accession>A0A1S3YL00</accession>
<dbReference type="GO" id="GO:0006355">
    <property type="term" value="P:regulation of DNA-templated transcription"/>
    <property type="evidence" value="ECO:0007669"/>
    <property type="project" value="UniProtKB-ARBA"/>
</dbReference>
<dbReference type="RefSeq" id="XP_016452637.1">
    <property type="nucleotide sequence ID" value="XM_016597151.1"/>
</dbReference>
<dbReference type="PANTHER" id="PTHR44191">
    <property type="entry name" value="TRANSCRIPTION FACTOR KUA1"/>
    <property type="match status" value="1"/>
</dbReference>
<dbReference type="InterPro" id="IPR052245">
    <property type="entry name" value="Plant_Stress_Dev_TF"/>
</dbReference>
<evidence type="ECO:0000313" key="6">
    <source>
        <dbReference type="RefSeq" id="XP_016452637.1"/>
    </source>
</evidence>
<evidence type="ECO:0000256" key="5">
    <source>
        <dbReference type="SAM" id="MobiDB-lite"/>
    </source>
</evidence>
<dbReference type="SUPFAM" id="SSF57903">
    <property type="entry name" value="FYVE/PHD zinc finger"/>
    <property type="match status" value="1"/>
</dbReference>
<evidence type="ECO:0000256" key="2">
    <source>
        <dbReference type="ARBA" id="ARBA00022771"/>
    </source>
</evidence>
<evidence type="ECO:0000256" key="1">
    <source>
        <dbReference type="ARBA" id="ARBA00022723"/>
    </source>
</evidence>
<keyword evidence="3" id="KW-0862">Zinc</keyword>
<gene>
    <name evidence="6" type="primary">LOC107777166</name>
</gene>
<dbReference type="GO" id="GO:0003677">
    <property type="term" value="F:DNA binding"/>
    <property type="evidence" value="ECO:0007669"/>
    <property type="project" value="UniProtKB-KW"/>
</dbReference>
<dbReference type="KEGG" id="nta:107777166"/>
<sequence length="264" mass="29543">MTHRCSHCSTNGHNSRTCPNRGVRLFGVRWTDGLIRKSASMGNLTHFASSSGPLNGDVHDSPGDAPDDPAVGGSADGYVSEGFVAGSSSSHERKKGVPWTEEEHMMFLLGLQKLGKDDINGCIILAKSGLAHHDNYHEFCRLLGCFKVNYQAGILVFRSRKWARVVGLQTQSRDLSQLLRKGFDWMKLMRPLNEEKDHWVPDEAVRKCTACGTDFGAFVRRVSIYSNRFCLYCVDSPNNVVLPYGVFLKHSWIISYPLKPFFTL</sequence>
<evidence type="ECO:0000256" key="3">
    <source>
        <dbReference type="ARBA" id="ARBA00022833"/>
    </source>
</evidence>
<dbReference type="STRING" id="4097.A0A1S3YL00"/>
<evidence type="ECO:0000256" key="4">
    <source>
        <dbReference type="ARBA" id="ARBA00023125"/>
    </source>
</evidence>
<keyword evidence="1" id="KW-0479">Metal-binding</keyword>
<proteinExistence type="predicted"/>
<keyword evidence="2" id="KW-0863">Zinc-finger</keyword>
<dbReference type="PANTHER" id="PTHR44191:SF62">
    <property type="entry name" value="OS04G0341900 PROTEIN"/>
    <property type="match status" value="1"/>
</dbReference>
<feature type="region of interest" description="Disordered" evidence="5">
    <location>
        <begin position="52"/>
        <end position="72"/>
    </location>
</feature>
<dbReference type="AlphaFoldDB" id="A0A1S3YL00"/>
<organism evidence="6">
    <name type="scientific">Nicotiana tabacum</name>
    <name type="common">Common tobacco</name>
    <dbReference type="NCBI Taxonomy" id="4097"/>
    <lineage>
        <taxon>Eukaryota</taxon>
        <taxon>Viridiplantae</taxon>
        <taxon>Streptophyta</taxon>
        <taxon>Embryophyta</taxon>
        <taxon>Tracheophyta</taxon>
        <taxon>Spermatophyta</taxon>
        <taxon>Magnoliopsida</taxon>
        <taxon>eudicotyledons</taxon>
        <taxon>Gunneridae</taxon>
        <taxon>Pentapetalae</taxon>
        <taxon>asterids</taxon>
        <taxon>lamiids</taxon>
        <taxon>Solanales</taxon>
        <taxon>Solanaceae</taxon>
        <taxon>Nicotianoideae</taxon>
        <taxon>Nicotianeae</taxon>
        <taxon>Nicotiana</taxon>
    </lineage>
</organism>
<dbReference type="GO" id="GO:0009739">
    <property type="term" value="P:response to gibberellin"/>
    <property type="evidence" value="ECO:0000318"/>
    <property type="project" value="GO_Central"/>
</dbReference>
<protein>
    <submittedName>
        <fullName evidence="6">Uncharacterized protein isoform X1</fullName>
    </submittedName>
</protein>
<dbReference type="OrthoDB" id="660555at2759"/>
<dbReference type="GO" id="GO:0008270">
    <property type="term" value="F:zinc ion binding"/>
    <property type="evidence" value="ECO:0007669"/>
    <property type="project" value="UniProtKB-KW"/>
</dbReference>